<name>A0ABD1K804_9TELE</name>
<feature type="transmembrane region" description="Helical" evidence="7">
    <location>
        <begin position="12"/>
        <end position="33"/>
    </location>
</feature>
<evidence type="ECO:0000256" key="3">
    <source>
        <dbReference type="ARBA" id="ARBA00022692"/>
    </source>
</evidence>
<dbReference type="GO" id="GO:0019706">
    <property type="term" value="F:protein-cysteine S-palmitoyltransferase activity"/>
    <property type="evidence" value="ECO:0007669"/>
    <property type="project" value="UniProtKB-EC"/>
</dbReference>
<comment type="caution">
    <text evidence="9">The sequence shown here is derived from an EMBL/GenBank/DDBJ whole genome shotgun (WGS) entry which is preliminary data.</text>
</comment>
<protein>
    <recommendedName>
        <fullName evidence="7">Palmitoyltransferase</fullName>
        <ecNumber evidence="7">2.3.1.225</ecNumber>
    </recommendedName>
</protein>
<keyword evidence="2 7" id="KW-0808">Transferase</keyword>
<feature type="transmembrane region" description="Helical" evidence="7">
    <location>
        <begin position="211"/>
        <end position="234"/>
    </location>
</feature>
<evidence type="ECO:0000256" key="1">
    <source>
        <dbReference type="ARBA" id="ARBA00004141"/>
    </source>
</evidence>
<keyword evidence="10" id="KW-1185">Reference proteome</keyword>
<feature type="domain" description="Palmitoyltransferase DHHC" evidence="8">
    <location>
        <begin position="122"/>
        <end position="244"/>
    </location>
</feature>
<comment type="similarity">
    <text evidence="7">Belongs to the DHHC palmitoyltransferase family.</text>
</comment>
<accession>A0ABD1K804</accession>
<comment type="domain">
    <text evidence="7">The DHHC domain is required for palmitoyltransferase activity.</text>
</comment>
<feature type="transmembrane region" description="Helical" evidence="7">
    <location>
        <begin position="167"/>
        <end position="191"/>
    </location>
</feature>
<evidence type="ECO:0000256" key="2">
    <source>
        <dbReference type="ARBA" id="ARBA00022679"/>
    </source>
</evidence>
<dbReference type="Proteomes" id="UP001591681">
    <property type="component" value="Unassembled WGS sequence"/>
</dbReference>
<gene>
    <name evidence="9" type="ORF">ACEWY4_009895</name>
</gene>
<evidence type="ECO:0000313" key="10">
    <source>
        <dbReference type="Proteomes" id="UP001591681"/>
    </source>
</evidence>
<comment type="subcellular location">
    <subcellularLocation>
        <location evidence="1">Membrane</location>
        <topology evidence="1">Multi-pass membrane protein</topology>
    </subcellularLocation>
</comment>
<dbReference type="PROSITE" id="PS50216">
    <property type="entry name" value="DHHC"/>
    <property type="match status" value="1"/>
</dbReference>
<keyword evidence="5 7" id="KW-0472">Membrane</keyword>
<keyword evidence="3 7" id="KW-0812">Transmembrane</keyword>
<dbReference type="EC" id="2.3.1.225" evidence="7"/>
<feature type="transmembrane region" description="Helical" evidence="7">
    <location>
        <begin position="53"/>
        <end position="73"/>
    </location>
</feature>
<evidence type="ECO:0000256" key="6">
    <source>
        <dbReference type="ARBA" id="ARBA00023315"/>
    </source>
</evidence>
<keyword evidence="6 7" id="KW-0012">Acyltransferase</keyword>
<dbReference type="InterPro" id="IPR039859">
    <property type="entry name" value="PFA4/ZDH16/20/ERF2-like"/>
</dbReference>
<evidence type="ECO:0000256" key="7">
    <source>
        <dbReference type="RuleBase" id="RU079119"/>
    </source>
</evidence>
<dbReference type="PANTHER" id="PTHR12246">
    <property type="entry name" value="PALMITOYLTRANSFERASE ZDHHC16"/>
    <property type="match status" value="1"/>
</dbReference>
<organism evidence="9 10">
    <name type="scientific">Coilia grayii</name>
    <name type="common">Gray's grenadier anchovy</name>
    <dbReference type="NCBI Taxonomy" id="363190"/>
    <lineage>
        <taxon>Eukaryota</taxon>
        <taxon>Metazoa</taxon>
        <taxon>Chordata</taxon>
        <taxon>Craniata</taxon>
        <taxon>Vertebrata</taxon>
        <taxon>Euteleostomi</taxon>
        <taxon>Actinopterygii</taxon>
        <taxon>Neopterygii</taxon>
        <taxon>Teleostei</taxon>
        <taxon>Clupei</taxon>
        <taxon>Clupeiformes</taxon>
        <taxon>Clupeoidei</taxon>
        <taxon>Engraulidae</taxon>
        <taxon>Coilinae</taxon>
        <taxon>Coilia</taxon>
    </lineage>
</organism>
<dbReference type="Pfam" id="PF01529">
    <property type="entry name" value="DHHC"/>
    <property type="match status" value="1"/>
</dbReference>
<dbReference type="AlphaFoldDB" id="A0ABD1K804"/>
<keyword evidence="4 7" id="KW-1133">Transmembrane helix</keyword>
<reference evidence="9 10" key="1">
    <citation type="submission" date="2024-09" db="EMBL/GenBank/DDBJ databases">
        <title>A chromosome-level genome assembly of Gray's grenadier anchovy, Coilia grayii.</title>
        <authorList>
            <person name="Fu Z."/>
        </authorList>
    </citation>
    <scope>NUCLEOTIDE SEQUENCE [LARGE SCALE GENOMIC DNA]</scope>
    <source>
        <strain evidence="9">G4</strain>
        <tissue evidence="9">Muscle</tissue>
    </source>
</reference>
<proteinExistence type="inferred from homology"/>
<dbReference type="GO" id="GO:0016020">
    <property type="term" value="C:membrane"/>
    <property type="evidence" value="ECO:0007669"/>
    <property type="project" value="UniProtKB-SubCell"/>
</dbReference>
<sequence>MAVRETFRRCVWLLSWIPVTILISVILWSYYAYVVQLCLITLTGTARKVIHLLMFHVCFGMFSWAFWMSAFTAPSPPSEEFQLSLSDKQRYAEQDTPEAQRQVLLEISQKLPVHSRSASGAIRFCRHCQLIKPDRCHHCSACQTCVLRMDHHCPWLNNCVGFSNYKFFLLFLTFSWLYCLFIVATVAPYFIKFWLGKFLNYSSVKLHVFFLMLVPGMFAFTLTFLLAFHCWLVITNKTTLEWLSAPFFPHGPDRTAFDVGLKHNVLQVFGSQRRFWLLPVFSSDGDGQIFPLRGKPLVPNPGGFHLTGTCEEPEKHMGKYPSMDSTELLWDIQFETRTHLHLEAEL</sequence>
<evidence type="ECO:0000256" key="4">
    <source>
        <dbReference type="ARBA" id="ARBA00022989"/>
    </source>
</evidence>
<evidence type="ECO:0000256" key="5">
    <source>
        <dbReference type="ARBA" id="ARBA00023136"/>
    </source>
</evidence>
<comment type="catalytic activity">
    <reaction evidence="7">
        <text>L-cysteinyl-[protein] + hexadecanoyl-CoA = S-hexadecanoyl-L-cysteinyl-[protein] + CoA</text>
        <dbReference type="Rhea" id="RHEA:36683"/>
        <dbReference type="Rhea" id="RHEA-COMP:10131"/>
        <dbReference type="Rhea" id="RHEA-COMP:11032"/>
        <dbReference type="ChEBI" id="CHEBI:29950"/>
        <dbReference type="ChEBI" id="CHEBI:57287"/>
        <dbReference type="ChEBI" id="CHEBI:57379"/>
        <dbReference type="ChEBI" id="CHEBI:74151"/>
        <dbReference type="EC" id="2.3.1.225"/>
    </reaction>
</comment>
<dbReference type="InterPro" id="IPR001594">
    <property type="entry name" value="Palmitoyltrfase_DHHC"/>
</dbReference>
<evidence type="ECO:0000313" key="9">
    <source>
        <dbReference type="EMBL" id="KAL2095176.1"/>
    </source>
</evidence>
<evidence type="ECO:0000259" key="8">
    <source>
        <dbReference type="Pfam" id="PF01529"/>
    </source>
</evidence>
<dbReference type="EMBL" id="JBHFQA010000008">
    <property type="protein sequence ID" value="KAL2095176.1"/>
    <property type="molecule type" value="Genomic_DNA"/>
</dbReference>